<evidence type="ECO:0000256" key="1">
    <source>
        <dbReference type="ARBA" id="ARBA00022741"/>
    </source>
</evidence>
<dbReference type="PROSITE" id="PS50893">
    <property type="entry name" value="ABC_TRANSPORTER_2"/>
    <property type="match status" value="1"/>
</dbReference>
<dbReference type="AlphaFoldDB" id="A0A926Q3Q2"/>
<dbReference type="InterPro" id="IPR003593">
    <property type="entry name" value="AAA+_ATPase"/>
</dbReference>
<accession>A0A926Q3Q2</accession>
<dbReference type="InterPro" id="IPR003439">
    <property type="entry name" value="ABC_transporter-like_ATP-bd"/>
</dbReference>
<dbReference type="PANTHER" id="PTHR43158:SF1">
    <property type="entry name" value="ABC TRANSPORTER, ATP-BINDING PROTEIN"/>
    <property type="match status" value="1"/>
</dbReference>
<dbReference type="Pfam" id="PF00005">
    <property type="entry name" value="ABC_tran"/>
    <property type="match status" value="1"/>
</dbReference>
<evidence type="ECO:0000313" key="4">
    <source>
        <dbReference type="EMBL" id="MBC9796241.1"/>
    </source>
</evidence>
<evidence type="ECO:0000313" key="5">
    <source>
        <dbReference type="Proteomes" id="UP000653730"/>
    </source>
</evidence>
<dbReference type="GO" id="GO:0016887">
    <property type="term" value="F:ATP hydrolysis activity"/>
    <property type="evidence" value="ECO:0007669"/>
    <property type="project" value="InterPro"/>
</dbReference>
<dbReference type="Gene3D" id="3.40.50.300">
    <property type="entry name" value="P-loop containing nucleotide triphosphate hydrolases"/>
    <property type="match status" value="1"/>
</dbReference>
<feature type="domain" description="ABC transporter" evidence="3">
    <location>
        <begin position="4"/>
        <end position="220"/>
    </location>
</feature>
<reference evidence="4 5" key="1">
    <citation type="submission" date="2020-09" db="EMBL/GenBank/DDBJ databases">
        <title>Sinomicrobium weinanense sp. nov., a halophilic bacteria isolated from saline-alkali soil.</title>
        <authorList>
            <person name="Wu P."/>
            <person name="Ren H."/>
            <person name="Mei Y."/>
            <person name="Liang Y."/>
            <person name="Chen Z."/>
        </authorList>
    </citation>
    <scope>NUCLEOTIDE SEQUENCE [LARGE SCALE GENOMIC DNA]</scope>
    <source>
        <strain evidence="4 5">FJxs</strain>
    </source>
</reference>
<comment type="caution">
    <text evidence="4">The sequence shown here is derived from an EMBL/GenBank/DDBJ whole genome shotgun (WGS) entry which is preliminary data.</text>
</comment>
<dbReference type="EMBL" id="JACVDC010000023">
    <property type="protein sequence ID" value="MBC9796241.1"/>
    <property type="molecule type" value="Genomic_DNA"/>
</dbReference>
<dbReference type="SUPFAM" id="SSF52540">
    <property type="entry name" value="P-loop containing nucleoside triphosphate hydrolases"/>
    <property type="match status" value="1"/>
</dbReference>
<dbReference type="RefSeq" id="WP_187965389.1">
    <property type="nucleotide sequence ID" value="NZ_JACVDC010000023.1"/>
</dbReference>
<dbReference type="InterPro" id="IPR017871">
    <property type="entry name" value="ABC_transporter-like_CS"/>
</dbReference>
<dbReference type="Proteomes" id="UP000653730">
    <property type="component" value="Unassembled WGS sequence"/>
</dbReference>
<keyword evidence="1" id="KW-0547">Nucleotide-binding</keyword>
<keyword evidence="2 4" id="KW-0067">ATP-binding</keyword>
<keyword evidence="5" id="KW-1185">Reference proteome</keyword>
<dbReference type="InterPro" id="IPR027417">
    <property type="entry name" value="P-loop_NTPase"/>
</dbReference>
<sequence length="220" mass="24837">MSLLHIDSIRKIFPDKQLLTDVFITCKSGEIVGLLGRNGSGKSTLLKIIFGSIPAENKFVRIDEKVLKGVADTRNLIKYLPQDNFLPDHTKVKTIISLFCHKKNAEKIKNYSHIRPLLNRTSKQLSSGEKRLIEVLLIVFSNAKFILIDEPFNGIAPVYKDDIKAMIREQSEHKGFIITDHDYKNITGIATKTILLHDGGTKQISDKDELKHWGYIPGTA</sequence>
<dbReference type="GO" id="GO:0005524">
    <property type="term" value="F:ATP binding"/>
    <property type="evidence" value="ECO:0007669"/>
    <property type="project" value="UniProtKB-KW"/>
</dbReference>
<protein>
    <submittedName>
        <fullName evidence="4">ATP-binding cassette domain-containing protein</fullName>
    </submittedName>
</protein>
<evidence type="ECO:0000256" key="2">
    <source>
        <dbReference type="ARBA" id="ARBA00022840"/>
    </source>
</evidence>
<organism evidence="4 5">
    <name type="scientific">Sinomicrobium weinanense</name>
    <dbReference type="NCBI Taxonomy" id="2842200"/>
    <lineage>
        <taxon>Bacteria</taxon>
        <taxon>Pseudomonadati</taxon>
        <taxon>Bacteroidota</taxon>
        <taxon>Flavobacteriia</taxon>
        <taxon>Flavobacteriales</taxon>
        <taxon>Flavobacteriaceae</taxon>
        <taxon>Sinomicrobium</taxon>
    </lineage>
</organism>
<gene>
    <name evidence="4" type="ORF">IBL28_09695</name>
</gene>
<evidence type="ECO:0000259" key="3">
    <source>
        <dbReference type="PROSITE" id="PS50893"/>
    </source>
</evidence>
<dbReference type="PROSITE" id="PS00211">
    <property type="entry name" value="ABC_TRANSPORTER_1"/>
    <property type="match status" value="1"/>
</dbReference>
<proteinExistence type="predicted"/>
<name>A0A926Q3Q2_9FLAO</name>
<dbReference type="SMART" id="SM00382">
    <property type="entry name" value="AAA"/>
    <property type="match status" value="1"/>
</dbReference>
<dbReference type="PANTHER" id="PTHR43158">
    <property type="entry name" value="SKFA PEPTIDE EXPORT ATP-BINDING PROTEIN SKFE"/>
    <property type="match status" value="1"/>
</dbReference>